<keyword evidence="2" id="KW-1185">Reference proteome</keyword>
<comment type="caution">
    <text evidence="1">The sequence shown here is derived from an EMBL/GenBank/DDBJ whole genome shotgun (WGS) entry which is preliminary data.</text>
</comment>
<organism evidence="1 2">
    <name type="scientific">Prorocentrum cordatum</name>
    <dbReference type="NCBI Taxonomy" id="2364126"/>
    <lineage>
        <taxon>Eukaryota</taxon>
        <taxon>Sar</taxon>
        <taxon>Alveolata</taxon>
        <taxon>Dinophyceae</taxon>
        <taxon>Prorocentrales</taxon>
        <taxon>Prorocentraceae</taxon>
        <taxon>Prorocentrum</taxon>
    </lineage>
</organism>
<evidence type="ECO:0000313" key="2">
    <source>
        <dbReference type="Proteomes" id="UP001189429"/>
    </source>
</evidence>
<dbReference type="SUPFAM" id="SSF56801">
    <property type="entry name" value="Acetyl-CoA synthetase-like"/>
    <property type="match status" value="1"/>
</dbReference>
<dbReference type="Gene3D" id="3.40.50.12780">
    <property type="entry name" value="N-terminal domain of ligase-like"/>
    <property type="match status" value="1"/>
</dbReference>
<protein>
    <submittedName>
        <fullName evidence="1">Uncharacterized protein</fullName>
    </submittedName>
</protein>
<gene>
    <name evidence="1" type="ORF">PCOR1329_LOCUS81651</name>
</gene>
<proteinExistence type="predicted"/>
<dbReference type="Proteomes" id="UP001189429">
    <property type="component" value="Unassembled WGS sequence"/>
</dbReference>
<dbReference type="EMBL" id="CAUYUJ010021665">
    <property type="protein sequence ID" value="CAK0906243.1"/>
    <property type="molecule type" value="Genomic_DNA"/>
</dbReference>
<evidence type="ECO:0000313" key="1">
    <source>
        <dbReference type="EMBL" id="CAK0906243.1"/>
    </source>
</evidence>
<sequence length="241" mass="24898">MAPGAASGLNPNLSWQQGGDVLASLDAGREGEGPGDGEVLPARLSYAQLRSGALRLAAALAVRLAADAGGAPEGAVLATRMRRGNEWYCLFMAASKLWVPLAGMSVDLSDKAAEEARNARILAELRPALLVSSRGCDMGAEVSFGQLWSEGAGIVAELAVAGWTKQGAPGAGLASSAASATLCYCFTGGKRPLGRRGRQRATVLEALSCSGRGRRQHLGASPMCDRNLILKRDSPTALRPA</sequence>
<dbReference type="InterPro" id="IPR042099">
    <property type="entry name" value="ANL_N_sf"/>
</dbReference>
<accession>A0ABN9Y1C3</accession>
<name>A0ABN9Y1C3_9DINO</name>
<reference evidence="1" key="1">
    <citation type="submission" date="2023-10" db="EMBL/GenBank/DDBJ databases">
        <authorList>
            <person name="Chen Y."/>
            <person name="Shah S."/>
            <person name="Dougan E. K."/>
            <person name="Thang M."/>
            <person name="Chan C."/>
        </authorList>
    </citation>
    <scope>NUCLEOTIDE SEQUENCE [LARGE SCALE GENOMIC DNA]</scope>
</reference>
<feature type="non-terminal residue" evidence="1">
    <location>
        <position position="241"/>
    </location>
</feature>